<dbReference type="EMBL" id="KZ293452">
    <property type="protein sequence ID" value="PBK64302.1"/>
    <property type="molecule type" value="Genomic_DNA"/>
</dbReference>
<protein>
    <submittedName>
        <fullName evidence="1">Uncharacterized protein</fullName>
    </submittedName>
</protein>
<gene>
    <name evidence="1" type="ORF">ARMSODRAFT_962144</name>
</gene>
<organism evidence="1 2">
    <name type="scientific">Armillaria solidipes</name>
    <dbReference type="NCBI Taxonomy" id="1076256"/>
    <lineage>
        <taxon>Eukaryota</taxon>
        <taxon>Fungi</taxon>
        <taxon>Dikarya</taxon>
        <taxon>Basidiomycota</taxon>
        <taxon>Agaricomycotina</taxon>
        <taxon>Agaricomycetes</taxon>
        <taxon>Agaricomycetidae</taxon>
        <taxon>Agaricales</taxon>
        <taxon>Marasmiineae</taxon>
        <taxon>Physalacriaceae</taxon>
        <taxon>Armillaria</taxon>
    </lineage>
</organism>
<keyword evidence="2" id="KW-1185">Reference proteome</keyword>
<proteinExistence type="predicted"/>
<dbReference type="Proteomes" id="UP000218334">
    <property type="component" value="Unassembled WGS sequence"/>
</dbReference>
<evidence type="ECO:0000313" key="1">
    <source>
        <dbReference type="EMBL" id="PBK64302.1"/>
    </source>
</evidence>
<sequence>MPMPGTVAATVWHVVSSGHSDFHSRMLSSESRHGSVHTMCPRVNNPIETFLPFRRLRFPPTSPVLEAPLP</sequence>
<evidence type="ECO:0000313" key="2">
    <source>
        <dbReference type="Proteomes" id="UP000218334"/>
    </source>
</evidence>
<accession>A0A2H3BBB3</accession>
<name>A0A2H3BBB3_9AGAR</name>
<reference evidence="2" key="1">
    <citation type="journal article" date="2017" name="Nat. Ecol. Evol.">
        <title>Genome expansion and lineage-specific genetic innovations in the forest pathogenic fungi Armillaria.</title>
        <authorList>
            <person name="Sipos G."/>
            <person name="Prasanna A.N."/>
            <person name="Walter M.C."/>
            <person name="O'Connor E."/>
            <person name="Balint B."/>
            <person name="Krizsan K."/>
            <person name="Kiss B."/>
            <person name="Hess J."/>
            <person name="Varga T."/>
            <person name="Slot J."/>
            <person name="Riley R."/>
            <person name="Boka B."/>
            <person name="Rigling D."/>
            <person name="Barry K."/>
            <person name="Lee J."/>
            <person name="Mihaltcheva S."/>
            <person name="LaButti K."/>
            <person name="Lipzen A."/>
            <person name="Waldron R."/>
            <person name="Moloney N.M."/>
            <person name="Sperisen C."/>
            <person name="Kredics L."/>
            <person name="Vagvoelgyi C."/>
            <person name="Patrignani A."/>
            <person name="Fitzpatrick D."/>
            <person name="Nagy I."/>
            <person name="Doyle S."/>
            <person name="Anderson J.B."/>
            <person name="Grigoriev I.V."/>
            <person name="Gueldener U."/>
            <person name="Muensterkoetter M."/>
            <person name="Nagy L.G."/>
        </authorList>
    </citation>
    <scope>NUCLEOTIDE SEQUENCE [LARGE SCALE GENOMIC DNA]</scope>
    <source>
        <strain evidence="2">28-4</strain>
    </source>
</reference>
<dbReference type="AlphaFoldDB" id="A0A2H3BBB3"/>